<dbReference type="AlphaFoldDB" id="A0A161J7Y7"/>
<evidence type="ECO:0000256" key="7">
    <source>
        <dbReference type="ARBA" id="ARBA00023136"/>
    </source>
</evidence>
<feature type="transmembrane region" description="Helical" evidence="8">
    <location>
        <begin position="221"/>
        <end position="241"/>
    </location>
</feature>
<sequence>MGKVNFRNLTLLEFIIFIHSLQLASGMLIMPSPLAATAGTDGWISIILGWIITSIIGVLIILMLQKNPNKNFTQVLTTYFGKWLGAIFLFLYAFYLFFAAFNTLLKATDIVKVWIFPSIPTYQIVILLLLPFIILAQSGIRALTSYSMLVFFFTAWMPILLLFALKSNYNPLHLLPILKDGIYPIVRATKETITPYAGLEIAYFIYPFLQKKEKAIKGILIANTGTMFFYIYATILTYIYFSPEGIKDVIWPVFHLLKGIRFSFIERLEIIYIAYYLIVFSTTIYPYLFFSLHSMTTICSRISRNWIIVSSILLIVGVFTFFNPNLNQIVFIYFLMDIFNIIFFVLFPVFLFIYSILFTWLTRRKQL</sequence>
<proteinExistence type="inferred from homology"/>
<evidence type="ECO:0000256" key="6">
    <source>
        <dbReference type="ARBA" id="ARBA00022989"/>
    </source>
</evidence>
<evidence type="ECO:0000256" key="4">
    <source>
        <dbReference type="ARBA" id="ARBA00022544"/>
    </source>
</evidence>
<feature type="transmembrane region" description="Helical" evidence="8">
    <location>
        <begin position="193"/>
        <end position="209"/>
    </location>
</feature>
<accession>A0A161J7Y7</accession>
<keyword evidence="4" id="KW-0309">Germination</keyword>
<keyword evidence="7 8" id="KW-0472">Membrane</keyword>
<keyword evidence="5 8" id="KW-0812">Transmembrane</keyword>
<dbReference type="GO" id="GO:0009847">
    <property type="term" value="P:spore germination"/>
    <property type="evidence" value="ECO:0007669"/>
    <property type="project" value="InterPro"/>
</dbReference>
<evidence type="ECO:0000256" key="5">
    <source>
        <dbReference type="ARBA" id="ARBA00022692"/>
    </source>
</evidence>
<evidence type="ECO:0000256" key="8">
    <source>
        <dbReference type="SAM" id="Phobius"/>
    </source>
</evidence>
<dbReference type="PANTHER" id="PTHR34975:SF2">
    <property type="entry name" value="SPORE GERMINATION PROTEIN A2"/>
    <property type="match status" value="1"/>
</dbReference>
<dbReference type="RefSeq" id="WP_042993022.1">
    <property type="nucleotide sequence ID" value="NC_010076.1"/>
</dbReference>
<dbReference type="InterPro" id="IPR004761">
    <property type="entry name" value="Spore_GerAB"/>
</dbReference>
<dbReference type="PANTHER" id="PTHR34975">
    <property type="entry name" value="SPORE GERMINATION PROTEIN A2"/>
    <property type="match status" value="1"/>
</dbReference>
<feature type="transmembrane region" description="Helical" evidence="8">
    <location>
        <begin position="328"/>
        <end position="361"/>
    </location>
</feature>
<keyword evidence="3" id="KW-0813">Transport</keyword>
<dbReference type="GO" id="GO:0016020">
    <property type="term" value="C:membrane"/>
    <property type="evidence" value="ECO:0007669"/>
    <property type="project" value="UniProtKB-SubCell"/>
</dbReference>
<geneLocation type="plasmid" evidence="9">
    <name>pAM65-52-4-128K</name>
</geneLocation>
<dbReference type="Pfam" id="PF03845">
    <property type="entry name" value="Spore_permease"/>
    <property type="match status" value="1"/>
</dbReference>
<organism evidence="9">
    <name type="scientific">Bacillus thuringiensis subsp. israelensis</name>
    <dbReference type="NCBI Taxonomy" id="1430"/>
    <lineage>
        <taxon>Bacteria</taxon>
        <taxon>Bacillati</taxon>
        <taxon>Bacillota</taxon>
        <taxon>Bacilli</taxon>
        <taxon>Bacillales</taxon>
        <taxon>Bacillaceae</taxon>
        <taxon>Bacillus</taxon>
        <taxon>Bacillus cereus group</taxon>
    </lineage>
</organism>
<comment type="subcellular location">
    <subcellularLocation>
        <location evidence="1">Membrane</location>
        <topology evidence="1">Multi-pass membrane protein</topology>
    </subcellularLocation>
</comment>
<keyword evidence="9" id="KW-0614">Plasmid</keyword>
<feature type="transmembrane region" description="Helical" evidence="8">
    <location>
        <begin position="113"/>
        <end position="134"/>
    </location>
</feature>
<name>A0A161J7Y7_BACTI</name>
<reference evidence="9" key="1">
    <citation type="journal article" date="2017" name="Res. Microbiol.">
        <title>Comparative genomics of extrachromosomal elements in Bacillus thuringiensis subsp. israelensis.</title>
        <authorList>
            <person name="Bolotin A."/>
            <person name="Gillis A."/>
            <person name="Sanchis V."/>
            <person name="Nielsen-LeRoux C."/>
            <person name="Mahillon J."/>
            <person name="Lereclus D."/>
            <person name="Sorokin A."/>
        </authorList>
    </citation>
    <scope>NUCLEOTIDE SEQUENCE</scope>
    <source>
        <strain evidence="9">AM65-52</strain>
        <plasmid evidence="9">pAM65-52-4-128K</plasmid>
    </source>
</reference>
<dbReference type="NCBIfam" id="TIGR00912">
    <property type="entry name" value="2A0309"/>
    <property type="match status" value="1"/>
</dbReference>
<feature type="transmembrane region" description="Helical" evidence="8">
    <location>
        <begin position="42"/>
        <end position="62"/>
    </location>
</feature>
<feature type="transmembrane region" description="Helical" evidence="8">
    <location>
        <begin position="270"/>
        <end position="290"/>
    </location>
</feature>
<feature type="transmembrane region" description="Helical" evidence="8">
    <location>
        <begin position="146"/>
        <end position="165"/>
    </location>
</feature>
<keyword evidence="6 8" id="KW-1133">Transmembrane helix</keyword>
<protein>
    <submittedName>
        <fullName evidence="9">Spore gernimation protein XA</fullName>
    </submittedName>
</protein>
<evidence type="ECO:0000256" key="1">
    <source>
        <dbReference type="ARBA" id="ARBA00004141"/>
    </source>
</evidence>
<evidence type="ECO:0000256" key="3">
    <source>
        <dbReference type="ARBA" id="ARBA00022448"/>
    </source>
</evidence>
<feature type="transmembrane region" description="Helical" evidence="8">
    <location>
        <begin position="302"/>
        <end position="322"/>
    </location>
</feature>
<evidence type="ECO:0000256" key="2">
    <source>
        <dbReference type="ARBA" id="ARBA00007998"/>
    </source>
</evidence>
<comment type="similarity">
    <text evidence="2">Belongs to the amino acid-polyamine-organocation (APC) superfamily. Spore germination protein (SGP) (TC 2.A.3.9) family.</text>
</comment>
<evidence type="ECO:0000313" key="9">
    <source>
        <dbReference type="EMBL" id="AND28701.1"/>
    </source>
</evidence>
<feature type="transmembrane region" description="Helical" evidence="8">
    <location>
        <begin position="12"/>
        <end position="30"/>
    </location>
</feature>
<feature type="transmembrane region" description="Helical" evidence="8">
    <location>
        <begin position="83"/>
        <end position="101"/>
    </location>
</feature>
<gene>
    <name evidence="9" type="ORF">ATN07_33860</name>
</gene>
<dbReference type="EMBL" id="CP013279">
    <property type="protein sequence ID" value="AND28701.1"/>
    <property type="molecule type" value="Genomic_DNA"/>
</dbReference>